<organism evidence="3 4">
    <name type="scientific">Eragrostis curvula</name>
    <name type="common">weeping love grass</name>
    <dbReference type="NCBI Taxonomy" id="38414"/>
    <lineage>
        <taxon>Eukaryota</taxon>
        <taxon>Viridiplantae</taxon>
        <taxon>Streptophyta</taxon>
        <taxon>Embryophyta</taxon>
        <taxon>Tracheophyta</taxon>
        <taxon>Spermatophyta</taxon>
        <taxon>Magnoliopsida</taxon>
        <taxon>Liliopsida</taxon>
        <taxon>Poales</taxon>
        <taxon>Poaceae</taxon>
        <taxon>PACMAD clade</taxon>
        <taxon>Chloridoideae</taxon>
        <taxon>Eragrostideae</taxon>
        <taxon>Eragrostidinae</taxon>
        <taxon>Eragrostis</taxon>
    </lineage>
</organism>
<protein>
    <recommendedName>
        <fullName evidence="2">BPM/SPOP BACK domain-containing protein</fullName>
    </recommendedName>
</protein>
<dbReference type="EMBL" id="RWGY01000923">
    <property type="protein sequence ID" value="TVT97894.1"/>
    <property type="molecule type" value="Genomic_DNA"/>
</dbReference>
<evidence type="ECO:0000313" key="4">
    <source>
        <dbReference type="Proteomes" id="UP000324897"/>
    </source>
</evidence>
<comment type="similarity">
    <text evidence="1">Belongs to the Tdpoz family.</text>
</comment>
<evidence type="ECO:0000259" key="2">
    <source>
        <dbReference type="Pfam" id="PF24570"/>
    </source>
</evidence>
<evidence type="ECO:0000256" key="1">
    <source>
        <dbReference type="ARBA" id="ARBA00010846"/>
    </source>
</evidence>
<name>A0A5J9SF34_9POAL</name>
<dbReference type="Proteomes" id="UP000324897">
    <property type="component" value="Unassembled WGS sequence"/>
</dbReference>
<accession>A0A5J9SF34</accession>
<dbReference type="Gramene" id="TVT97894">
    <property type="protein sequence ID" value="TVT97894"/>
    <property type="gene ID" value="EJB05_56820"/>
</dbReference>
<gene>
    <name evidence="3" type="ORF">EJB05_56820</name>
</gene>
<evidence type="ECO:0000313" key="3">
    <source>
        <dbReference type="EMBL" id="TVT97894.1"/>
    </source>
</evidence>
<reference evidence="3 4" key="1">
    <citation type="journal article" date="2019" name="Sci. Rep.">
        <title>A high-quality genome of Eragrostis curvula grass provides insights into Poaceae evolution and supports new strategies to enhance forage quality.</title>
        <authorList>
            <person name="Carballo J."/>
            <person name="Santos B.A.C.M."/>
            <person name="Zappacosta D."/>
            <person name="Garbus I."/>
            <person name="Selva J.P."/>
            <person name="Gallo C.A."/>
            <person name="Diaz A."/>
            <person name="Albertini E."/>
            <person name="Caccamo M."/>
            <person name="Echenique V."/>
        </authorList>
    </citation>
    <scope>NUCLEOTIDE SEQUENCE [LARGE SCALE GENOMIC DNA]</scope>
    <source>
        <strain evidence="4">cv. Victoria</strain>
        <tissue evidence="3">Leaf</tissue>
    </source>
</reference>
<feature type="domain" description="BPM/SPOP BACK" evidence="2">
    <location>
        <begin position="27"/>
        <end position="80"/>
    </location>
</feature>
<feature type="non-terminal residue" evidence="3">
    <location>
        <position position="1"/>
    </location>
</feature>
<dbReference type="Pfam" id="PF24570">
    <property type="entry name" value="BACK_BPM_SPOP"/>
    <property type="match status" value="1"/>
</dbReference>
<comment type="caution">
    <text evidence="3">The sequence shown here is derived from an EMBL/GenBank/DDBJ whole genome shotgun (WGS) entry which is preliminary data.</text>
</comment>
<sequence length="97" mass="11081">MFCLLDKAGNPVPNYTQSTTSWEYSITALLVLAEKHRCQSLKQDCIEYLRYPPALDVVMAFGDSFDHVTQNCPALLRELWDVLFENDPIQDELALSL</sequence>
<dbReference type="Gene3D" id="1.25.40.420">
    <property type="match status" value="1"/>
</dbReference>
<proteinExistence type="inferred from homology"/>
<dbReference type="AlphaFoldDB" id="A0A5J9SF34"/>
<dbReference type="InterPro" id="IPR056423">
    <property type="entry name" value="BACK_BPM_SPOP"/>
</dbReference>
<keyword evidence="4" id="KW-1185">Reference proteome</keyword>